<reference evidence="4" key="1">
    <citation type="submission" date="2023-03" db="EMBL/GenBank/DDBJ databases">
        <title>Massive genome expansion in bonnet fungi (Mycena s.s.) driven by repeated elements and novel gene families across ecological guilds.</title>
        <authorList>
            <consortium name="Lawrence Berkeley National Laboratory"/>
            <person name="Harder C.B."/>
            <person name="Miyauchi S."/>
            <person name="Viragh M."/>
            <person name="Kuo A."/>
            <person name="Thoen E."/>
            <person name="Andreopoulos B."/>
            <person name="Lu D."/>
            <person name="Skrede I."/>
            <person name="Drula E."/>
            <person name="Henrissat B."/>
            <person name="Morin E."/>
            <person name="Kohler A."/>
            <person name="Barry K."/>
            <person name="LaButti K."/>
            <person name="Morin E."/>
            <person name="Salamov A."/>
            <person name="Lipzen A."/>
            <person name="Mereny Z."/>
            <person name="Hegedus B."/>
            <person name="Baldrian P."/>
            <person name="Stursova M."/>
            <person name="Weitz H."/>
            <person name="Taylor A."/>
            <person name="Grigoriev I.V."/>
            <person name="Nagy L.G."/>
            <person name="Martin F."/>
            <person name="Kauserud H."/>
        </authorList>
    </citation>
    <scope>NUCLEOTIDE SEQUENCE</scope>
    <source>
        <strain evidence="4">CBHHK182m</strain>
    </source>
</reference>
<proteinExistence type="predicted"/>
<dbReference type="EMBL" id="JARKIB010000002">
    <property type="protein sequence ID" value="KAJ7784191.1"/>
    <property type="molecule type" value="Genomic_DNA"/>
</dbReference>
<keyword evidence="1" id="KW-0596">Phosphopantetheine</keyword>
<protein>
    <recommendedName>
        <fullName evidence="3">Thioester reductase (TE) domain-containing protein</fullName>
    </recommendedName>
</protein>
<dbReference type="Gene3D" id="3.40.50.720">
    <property type="entry name" value="NAD(P)-binding Rossmann-like Domain"/>
    <property type="match status" value="1"/>
</dbReference>
<name>A0AAD7KEQ9_9AGAR</name>
<keyword evidence="2" id="KW-0597">Phosphoprotein</keyword>
<evidence type="ECO:0000256" key="2">
    <source>
        <dbReference type="ARBA" id="ARBA00022553"/>
    </source>
</evidence>
<gene>
    <name evidence="4" type="ORF">B0H16DRAFT_1491669</name>
</gene>
<feature type="domain" description="Thioester reductase (TE)" evidence="3">
    <location>
        <begin position="45"/>
        <end position="274"/>
    </location>
</feature>
<dbReference type="AlphaFoldDB" id="A0AAD7KEQ9"/>
<evidence type="ECO:0000313" key="4">
    <source>
        <dbReference type="EMBL" id="KAJ7784191.1"/>
    </source>
</evidence>
<evidence type="ECO:0000259" key="3">
    <source>
        <dbReference type="Pfam" id="PF07993"/>
    </source>
</evidence>
<dbReference type="Pfam" id="PF07993">
    <property type="entry name" value="NAD_binding_4"/>
    <property type="match status" value="1"/>
</dbReference>
<dbReference type="InterPro" id="IPR013120">
    <property type="entry name" value="FAR_NAD-bd"/>
</dbReference>
<evidence type="ECO:0000313" key="5">
    <source>
        <dbReference type="Proteomes" id="UP001215598"/>
    </source>
</evidence>
<dbReference type="PANTHER" id="PTHR43439:SF2">
    <property type="entry name" value="ENZYME, PUTATIVE (JCVI)-RELATED"/>
    <property type="match status" value="1"/>
</dbReference>
<dbReference type="SUPFAM" id="SSF51735">
    <property type="entry name" value="NAD(P)-binding Rossmann-fold domains"/>
    <property type="match status" value="1"/>
</dbReference>
<organism evidence="4 5">
    <name type="scientific">Mycena metata</name>
    <dbReference type="NCBI Taxonomy" id="1033252"/>
    <lineage>
        <taxon>Eukaryota</taxon>
        <taxon>Fungi</taxon>
        <taxon>Dikarya</taxon>
        <taxon>Basidiomycota</taxon>
        <taxon>Agaricomycotina</taxon>
        <taxon>Agaricomycetes</taxon>
        <taxon>Agaricomycetidae</taxon>
        <taxon>Agaricales</taxon>
        <taxon>Marasmiineae</taxon>
        <taxon>Mycenaceae</taxon>
        <taxon>Mycena</taxon>
    </lineage>
</organism>
<evidence type="ECO:0000256" key="1">
    <source>
        <dbReference type="ARBA" id="ARBA00022450"/>
    </source>
</evidence>
<sequence length="422" mass="46619">MESLYVTEDEQIQMENLITKYTFTSGLVPPADLVFHTSEPAVVLLTGSAGNLGAQILASLLKDGRVLKIYALDRALDRSLADRHLDIFERRGLDTLLLGSPKLVFVEGRIQDKNLGLKPDVYIEMVNSVTLIMHNAWRLNFNMGIASFEPYILGTRHLIDLALSSPHPPLFLFTSSIATAQAWDPRCGPCPETILGDTRLAVGGYGQSKYVAEQILARSGLNVICFRLGQICGSLPTGAWATTNWVPIMVKTSITLGCLPLANGLVSWIDFKTVAQAMMDAAFAPLQGSHCLPNVLNLVHPRPVPWNFLMNCLRDVLFKERNGFKNLRLVEFPEWFKELQACGASGRYDKENLPGLKLLNFFRSLANSSAGPTNAEFAGTNFSIGKIQALSPAVHDARSISKENVEAWVDYWNTEVFHAARL</sequence>
<dbReference type="InterPro" id="IPR051414">
    <property type="entry name" value="Adenylate-forming_Reductase"/>
</dbReference>
<dbReference type="InterPro" id="IPR036291">
    <property type="entry name" value="NAD(P)-bd_dom_sf"/>
</dbReference>
<keyword evidence="5" id="KW-1185">Reference proteome</keyword>
<dbReference type="PANTHER" id="PTHR43439">
    <property type="entry name" value="PHENYLACETATE-COENZYME A LIGASE"/>
    <property type="match status" value="1"/>
</dbReference>
<accession>A0AAD7KEQ9</accession>
<comment type="caution">
    <text evidence="4">The sequence shown here is derived from an EMBL/GenBank/DDBJ whole genome shotgun (WGS) entry which is preliminary data.</text>
</comment>
<dbReference type="Proteomes" id="UP001215598">
    <property type="component" value="Unassembled WGS sequence"/>
</dbReference>